<dbReference type="SMART" id="SM00563">
    <property type="entry name" value="PlsC"/>
    <property type="match status" value="1"/>
</dbReference>
<accession>A0ABQ3D8Y4</accession>
<dbReference type="RefSeq" id="WP_189640895.1">
    <property type="nucleotide sequence ID" value="NZ_BMZF01000006.1"/>
</dbReference>
<evidence type="ECO:0000259" key="1">
    <source>
        <dbReference type="SMART" id="SM00563"/>
    </source>
</evidence>
<dbReference type="EMBL" id="BMZF01000006">
    <property type="protein sequence ID" value="GHA56844.1"/>
    <property type="molecule type" value="Genomic_DNA"/>
</dbReference>
<dbReference type="CDD" id="cd07986">
    <property type="entry name" value="LPLAT_ACT14924-like"/>
    <property type="match status" value="1"/>
</dbReference>
<keyword evidence="3" id="KW-1185">Reference proteome</keyword>
<organism evidence="2 3">
    <name type="scientific">Paramylibacter ulvae</name>
    <dbReference type="NCBI Taxonomy" id="1651968"/>
    <lineage>
        <taxon>Bacteria</taxon>
        <taxon>Pseudomonadati</taxon>
        <taxon>Pseudomonadota</taxon>
        <taxon>Alphaproteobacteria</taxon>
        <taxon>Rhodobacterales</taxon>
        <taxon>Paracoccaceae</taxon>
        <taxon>Paramylibacter</taxon>
    </lineage>
</organism>
<proteinExistence type="predicted"/>
<dbReference type="Pfam" id="PF01553">
    <property type="entry name" value="Acyltransferase"/>
    <property type="match status" value="1"/>
</dbReference>
<sequence>MDMRHNIEKEQPYKDVLYDRSELTYANSFPEWYKRLFIKTVEAFTARYPLLMRMRRWERRKNKNPDFWVSVMEEMEIDIMVTDDDLARIPKTGSLVVVCNHPHGLVDGLVIAWLLSRVRQDFRIMARALLNGVEAAEKNLLSVSFPHEEDAVRKNLNTRKKAINSVKDGHCIAVFPAGTVSTSQTPFGPVIEAEWGTFTSKLIRQTDTVVLPIYFPGSNSRAFQIANRISHLTRQSLLMYEIKRSLGRPQKPIIGTPIGRDVLDKYKTDGEGLMAYLRDETLALKKNA</sequence>
<evidence type="ECO:0000313" key="2">
    <source>
        <dbReference type="EMBL" id="GHA56844.1"/>
    </source>
</evidence>
<feature type="domain" description="Phospholipid/glycerol acyltransferase" evidence="1">
    <location>
        <begin position="95"/>
        <end position="218"/>
    </location>
</feature>
<protein>
    <recommendedName>
        <fullName evidence="1">Phospholipid/glycerol acyltransferase domain-containing protein</fullName>
    </recommendedName>
</protein>
<dbReference type="InterPro" id="IPR045746">
    <property type="entry name" value="ACT14924-like_Acyltransf_dom"/>
</dbReference>
<dbReference type="InterPro" id="IPR002123">
    <property type="entry name" value="Plipid/glycerol_acylTrfase"/>
</dbReference>
<evidence type="ECO:0000313" key="3">
    <source>
        <dbReference type="Proteomes" id="UP000634455"/>
    </source>
</evidence>
<comment type="caution">
    <text evidence="2">The sequence shown here is derived from an EMBL/GenBank/DDBJ whole genome shotgun (WGS) entry which is preliminary data.</text>
</comment>
<gene>
    <name evidence="2" type="ORF">GCM10008927_23330</name>
</gene>
<name>A0ABQ3D8Y4_9RHOB</name>
<dbReference type="SUPFAM" id="SSF69593">
    <property type="entry name" value="Glycerol-3-phosphate (1)-acyltransferase"/>
    <property type="match status" value="1"/>
</dbReference>
<dbReference type="Proteomes" id="UP000634455">
    <property type="component" value="Unassembled WGS sequence"/>
</dbReference>
<reference evidence="3" key="1">
    <citation type="journal article" date="2019" name="Int. J. Syst. Evol. Microbiol.">
        <title>The Global Catalogue of Microorganisms (GCM) 10K type strain sequencing project: providing services to taxonomists for standard genome sequencing and annotation.</title>
        <authorList>
            <consortium name="The Broad Institute Genomics Platform"/>
            <consortium name="The Broad Institute Genome Sequencing Center for Infectious Disease"/>
            <person name="Wu L."/>
            <person name="Ma J."/>
        </authorList>
    </citation>
    <scope>NUCLEOTIDE SEQUENCE [LARGE SCALE GENOMIC DNA]</scope>
    <source>
        <strain evidence="3">KCTC 32465</strain>
    </source>
</reference>